<reference evidence="2 3" key="1">
    <citation type="submission" date="2023-09" db="EMBL/GenBank/DDBJ databases">
        <title>Multi-omics analysis of a traditional fermented food reveals byproduct-associated fungal strains for waste-to-food upcycling.</title>
        <authorList>
            <consortium name="Lawrence Berkeley National Laboratory"/>
            <person name="Rekdal V.M."/>
            <person name="Villalobos-Escobedo J.M."/>
            <person name="Rodriguez-Valeron N."/>
            <person name="Garcia M.O."/>
            <person name="Vasquez D.P."/>
            <person name="Damayanti I."/>
            <person name="Sorensen P.M."/>
            <person name="Baidoo E.E."/>
            <person name="De Carvalho A.C."/>
            <person name="Riley R."/>
            <person name="Lipzen A."/>
            <person name="He G."/>
            <person name="Yan M."/>
            <person name="Haridas S."/>
            <person name="Daum C."/>
            <person name="Yoshinaga Y."/>
            <person name="Ng V."/>
            <person name="Grigoriev I.V."/>
            <person name="Munk R."/>
            <person name="Nuraida L."/>
            <person name="Wijaya C.H."/>
            <person name="Morales P.-C."/>
            <person name="Keasling J.D."/>
        </authorList>
    </citation>
    <scope>NUCLEOTIDE SEQUENCE [LARGE SCALE GENOMIC DNA]</scope>
    <source>
        <strain evidence="2 3">FGSC 2613</strain>
    </source>
</reference>
<keyword evidence="1" id="KW-0732">Signal</keyword>
<organism evidence="2 3">
    <name type="scientific">Neurospora intermedia</name>
    <dbReference type="NCBI Taxonomy" id="5142"/>
    <lineage>
        <taxon>Eukaryota</taxon>
        <taxon>Fungi</taxon>
        <taxon>Dikarya</taxon>
        <taxon>Ascomycota</taxon>
        <taxon>Pezizomycotina</taxon>
        <taxon>Sordariomycetes</taxon>
        <taxon>Sordariomycetidae</taxon>
        <taxon>Sordariales</taxon>
        <taxon>Sordariaceae</taxon>
        <taxon>Neurospora</taxon>
    </lineage>
</organism>
<name>A0ABR3DMZ5_NEUIN</name>
<dbReference type="Proteomes" id="UP001451303">
    <property type="component" value="Unassembled WGS sequence"/>
</dbReference>
<gene>
    <name evidence="2" type="ORF">QR685DRAFT_518461</name>
</gene>
<comment type="caution">
    <text evidence="2">The sequence shown here is derived from an EMBL/GenBank/DDBJ whole genome shotgun (WGS) entry which is preliminary data.</text>
</comment>
<evidence type="ECO:0000256" key="1">
    <source>
        <dbReference type="SAM" id="SignalP"/>
    </source>
</evidence>
<keyword evidence="3" id="KW-1185">Reference proteome</keyword>
<evidence type="ECO:0000313" key="3">
    <source>
        <dbReference type="Proteomes" id="UP001451303"/>
    </source>
</evidence>
<dbReference type="EMBL" id="JAVLET010000002">
    <property type="protein sequence ID" value="KAL0474026.1"/>
    <property type="molecule type" value="Genomic_DNA"/>
</dbReference>
<sequence>MLIILCAFLSSACPCCFSFHPCPCLFFSPWPVLACFSLRACPCTLHNARRPMRHLASKNRCALGALVKPEISIPPRGHPFFSCSACSARGSGPGAWMVFVSTWR</sequence>
<accession>A0ABR3DMZ5</accession>
<feature type="signal peptide" evidence="1">
    <location>
        <begin position="1"/>
        <end position="18"/>
    </location>
</feature>
<evidence type="ECO:0000313" key="2">
    <source>
        <dbReference type="EMBL" id="KAL0474026.1"/>
    </source>
</evidence>
<proteinExistence type="predicted"/>
<protein>
    <recommendedName>
        <fullName evidence="4">Secreted protein</fullName>
    </recommendedName>
</protein>
<feature type="chain" id="PRO_5047207928" description="Secreted protein" evidence="1">
    <location>
        <begin position="19"/>
        <end position="104"/>
    </location>
</feature>
<evidence type="ECO:0008006" key="4">
    <source>
        <dbReference type="Google" id="ProtNLM"/>
    </source>
</evidence>